<dbReference type="PANTHER" id="PTHR32552">
    <property type="entry name" value="FERRICHROME IRON RECEPTOR-RELATED"/>
    <property type="match status" value="1"/>
</dbReference>
<keyword evidence="13" id="KW-0732">Signal</keyword>
<evidence type="ECO:0000259" key="15">
    <source>
        <dbReference type="Pfam" id="PF07715"/>
    </source>
</evidence>
<evidence type="ECO:0000256" key="5">
    <source>
        <dbReference type="ARBA" id="ARBA00022692"/>
    </source>
</evidence>
<evidence type="ECO:0000256" key="13">
    <source>
        <dbReference type="SAM" id="SignalP"/>
    </source>
</evidence>
<dbReference type="InterPro" id="IPR000531">
    <property type="entry name" value="Beta-barrel_TonB"/>
</dbReference>
<keyword evidence="3 11" id="KW-1134">Transmembrane beta strand</keyword>
<dbReference type="AlphaFoldDB" id="A0A431UA27"/>
<reference evidence="16 17" key="1">
    <citation type="submission" date="2018-12" db="EMBL/GenBank/DDBJ databases">
        <authorList>
            <person name="Kartti S."/>
            <person name="Manni A."/>
            <person name="Chemao El Fihri M.W."/>
            <person name="Laamarti M."/>
            <person name="Temsamani L."/>
            <person name="El Jamali J.E."/>
            <person name="Ouadghiri M."/>
            <person name="Ibrahimi A."/>
            <person name="Filati-Maltouf A."/>
        </authorList>
    </citation>
    <scope>NUCLEOTIDE SEQUENCE [LARGE SCALE GENOMIC DNA]</scope>
    <source>
        <strain evidence="16 17">MDMC339</strain>
    </source>
</reference>
<evidence type="ECO:0000256" key="1">
    <source>
        <dbReference type="ARBA" id="ARBA00004571"/>
    </source>
</evidence>
<feature type="domain" description="TonB-dependent receptor-like beta-barrel" evidence="14">
    <location>
        <begin position="286"/>
        <end position="668"/>
    </location>
</feature>
<keyword evidence="4" id="KW-0410">Iron transport</keyword>
<gene>
    <name evidence="16" type="ORF">EKL94_21080</name>
</gene>
<dbReference type="PANTHER" id="PTHR32552:SF81">
    <property type="entry name" value="TONB-DEPENDENT OUTER MEMBRANE RECEPTOR"/>
    <property type="match status" value="1"/>
</dbReference>
<feature type="chain" id="PRO_5019374769" evidence="13">
    <location>
        <begin position="32"/>
        <end position="757"/>
    </location>
</feature>
<feature type="signal peptide" evidence="13">
    <location>
        <begin position="1"/>
        <end position="31"/>
    </location>
</feature>
<dbReference type="GO" id="GO:0006826">
    <property type="term" value="P:iron ion transport"/>
    <property type="evidence" value="ECO:0007669"/>
    <property type="project" value="UniProtKB-KW"/>
</dbReference>
<evidence type="ECO:0000256" key="2">
    <source>
        <dbReference type="ARBA" id="ARBA00022448"/>
    </source>
</evidence>
<evidence type="ECO:0000256" key="7">
    <source>
        <dbReference type="ARBA" id="ARBA00023065"/>
    </source>
</evidence>
<keyword evidence="6" id="KW-0408">Iron</keyword>
<dbReference type="Proteomes" id="UP000271705">
    <property type="component" value="Unassembled WGS sequence"/>
</dbReference>
<proteinExistence type="inferred from homology"/>
<keyword evidence="8 12" id="KW-0798">TonB box</keyword>
<comment type="similarity">
    <text evidence="11 12">Belongs to the TonB-dependent receptor family.</text>
</comment>
<keyword evidence="7" id="KW-0406">Ion transport</keyword>
<evidence type="ECO:0000256" key="11">
    <source>
        <dbReference type="PROSITE-ProRule" id="PRU01360"/>
    </source>
</evidence>
<evidence type="ECO:0000256" key="9">
    <source>
        <dbReference type="ARBA" id="ARBA00023136"/>
    </source>
</evidence>
<dbReference type="EMBL" id="RXLZ01000097">
    <property type="protein sequence ID" value="RTQ83746.1"/>
    <property type="molecule type" value="Genomic_DNA"/>
</dbReference>
<comment type="subcellular location">
    <subcellularLocation>
        <location evidence="1 11">Cell outer membrane</location>
        <topology evidence="1 11">Multi-pass membrane protein</topology>
    </subcellularLocation>
</comment>
<evidence type="ECO:0000256" key="4">
    <source>
        <dbReference type="ARBA" id="ARBA00022496"/>
    </source>
</evidence>
<dbReference type="InterPro" id="IPR039426">
    <property type="entry name" value="TonB-dep_rcpt-like"/>
</dbReference>
<protein>
    <submittedName>
        <fullName evidence="16">TonB-dependent receptor</fullName>
    </submittedName>
</protein>
<dbReference type="PROSITE" id="PS52016">
    <property type="entry name" value="TONB_DEPENDENT_REC_3"/>
    <property type="match status" value="1"/>
</dbReference>
<dbReference type="InterPro" id="IPR036942">
    <property type="entry name" value="Beta-barrel_TonB_sf"/>
</dbReference>
<evidence type="ECO:0000256" key="3">
    <source>
        <dbReference type="ARBA" id="ARBA00022452"/>
    </source>
</evidence>
<keyword evidence="10 11" id="KW-0998">Cell outer membrane</keyword>
<feature type="domain" description="TonB-dependent receptor plug" evidence="15">
    <location>
        <begin position="57"/>
        <end position="167"/>
    </location>
</feature>
<dbReference type="SUPFAM" id="SSF56935">
    <property type="entry name" value="Porins"/>
    <property type="match status" value="1"/>
</dbReference>
<dbReference type="InterPro" id="IPR012910">
    <property type="entry name" value="Plug_dom"/>
</dbReference>
<dbReference type="Pfam" id="PF00593">
    <property type="entry name" value="TonB_dep_Rec_b-barrel"/>
    <property type="match status" value="1"/>
</dbReference>
<accession>A0A431UA27</accession>
<keyword evidence="9 11" id="KW-0472">Membrane</keyword>
<keyword evidence="16" id="KW-0675">Receptor</keyword>
<evidence type="ECO:0000256" key="12">
    <source>
        <dbReference type="RuleBase" id="RU003357"/>
    </source>
</evidence>
<evidence type="ECO:0000256" key="8">
    <source>
        <dbReference type="ARBA" id="ARBA00023077"/>
    </source>
</evidence>
<evidence type="ECO:0000256" key="10">
    <source>
        <dbReference type="ARBA" id="ARBA00023237"/>
    </source>
</evidence>
<organism evidence="16 17">
    <name type="scientific">Stenotrophomonas maltophilia</name>
    <name type="common">Pseudomonas maltophilia</name>
    <name type="synonym">Xanthomonas maltophilia</name>
    <dbReference type="NCBI Taxonomy" id="40324"/>
    <lineage>
        <taxon>Bacteria</taxon>
        <taxon>Pseudomonadati</taxon>
        <taxon>Pseudomonadota</taxon>
        <taxon>Gammaproteobacteria</taxon>
        <taxon>Lysobacterales</taxon>
        <taxon>Lysobacteraceae</taxon>
        <taxon>Stenotrophomonas</taxon>
        <taxon>Stenotrophomonas maltophilia group</taxon>
    </lineage>
</organism>
<dbReference type="RefSeq" id="WP_126930515.1">
    <property type="nucleotide sequence ID" value="NZ_RXLZ01000097.1"/>
</dbReference>
<evidence type="ECO:0000259" key="14">
    <source>
        <dbReference type="Pfam" id="PF00593"/>
    </source>
</evidence>
<evidence type="ECO:0000313" key="17">
    <source>
        <dbReference type="Proteomes" id="UP000271705"/>
    </source>
</evidence>
<comment type="caution">
    <text evidence="16">The sequence shown here is derived from an EMBL/GenBank/DDBJ whole genome shotgun (WGS) entry which is preliminary data.</text>
</comment>
<dbReference type="Pfam" id="PF07715">
    <property type="entry name" value="Plug"/>
    <property type="match status" value="1"/>
</dbReference>
<sequence length="757" mass="82620">MSPTRTSRGRLPVARPLVAALSALLPLVAAAQETPAAKDPVALDALQVTAQRRVENAKDVPVAISAIQGEKLDVLGSAGDDIRFLAARVPSLNIESSYGRAFPRFYIRGLGNTDFDLNASQPVSLVYDDVVQESPLLKGFPLFDLANVEVLRGPQGTLFGRNTPAGVVKFDSARPSQDADGYVRVGYGSYNSWNVQGAYGGPLTDRWSARVSAIYQRRDDWVDNTRAGAPNSGFEGYDEAAGRVQFLYEGDDFEALFNLHKRKLNGTARLFRANIIQKGGNGLVENFDRDKVANDGVNFSDLKTWGGSARLQWNLGSVTLHSITGYETAESLNRGDIDGGYGAAFLGAGNSGPGLIPFSSESADGLPHHRQWTQEFRVESNEWGRFDWQAGVFYFDEDVTINNFNYDSLTPGNPQTGHVVQNQRNKAWAVFASGDFDVTDRFKLRAGVRYTQDKKDFNASVLQAVLPFGTPVSGPYLANTDVNDVSWDVSGVYKLTDNVNAYARVAKGFRAPSIQGRLAFAPGLSQADSEKVISYEAGIKADLFERRARLGLSVFRYNVDGQQLIAVGGTNNTATLLNADKTIGQGVELDLEAYLADNVLLTFGSSYNDTEIKDKDLAVAICGGGCTINDPTTVINGGTYALVNGNPLPQAPKWIHNATLRVGFPLSDGSELYAYTDWAYRSAVNFFIYESPEFRGRSSLEGGLRLGYNWDYGQYDVAVFGRNLTNQTRVVGAIDFNNLTGFLNEPRTWGVEFTAKF</sequence>
<name>A0A431UA27_STEMA</name>
<evidence type="ECO:0000313" key="16">
    <source>
        <dbReference type="EMBL" id="RTQ83746.1"/>
    </source>
</evidence>
<dbReference type="GO" id="GO:0009279">
    <property type="term" value="C:cell outer membrane"/>
    <property type="evidence" value="ECO:0007669"/>
    <property type="project" value="UniProtKB-SubCell"/>
</dbReference>
<keyword evidence="5 11" id="KW-0812">Transmembrane</keyword>
<keyword evidence="2 11" id="KW-0813">Transport</keyword>
<dbReference type="Gene3D" id="2.40.170.20">
    <property type="entry name" value="TonB-dependent receptor, beta-barrel domain"/>
    <property type="match status" value="1"/>
</dbReference>
<evidence type="ECO:0000256" key="6">
    <source>
        <dbReference type="ARBA" id="ARBA00023004"/>
    </source>
</evidence>